<dbReference type="InterPro" id="IPR000182">
    <property type="entry name" value="GNAT_dom"/>
</dbReference>
<gene>
    <name evidence="2" type="ORF">DD236_08440</name>
</gene>
<name>A0A2V1KAX0_9ACTO</name>
<reference evidence="3" key="1">
    <citation type="submission" date="2018-05" db="EMBL/GenBank/DDBJ databases">
        <authorList>
            <person name="Li Y."/>
        </authorList>
    </citation>
    <scope>NUCLEOTIDE SEQUENCE [LARGE SCALE GENOMIC DNA]</scope>
    <source>
        <strain evidence="3">sk1b4</strain>
    </source>
</reference>
<comment type="caution">
    <text evidence="2">The sequence shown here is derived from an EMBL/GenBank/DDBJ whole genome shotgun (WGS) entry which is preliminary data.</text>
</comment>
<evidence type="ECO:0000313" key="3">
    <source>
        <dbReference type="Proteomes" id="UP000245283"/>
    </source>
</evidence>
<sequence>MPNYSFSTMSAPAAARIADGWRYEAPYDFFNPAADYEEFTNPERWPGVAQIAKVDGEVAGYFRSELAETADGSGITADITVGLAPELTDQGLGANFVISCLYRLRELHPEVSTVTASIPEFNIRALRVFEEAGFEVIGRQKQIANGAKLQVLLLSAHYLSSL</sequence>
<organism evidence="2 3">
    <name type="scientific">Ancrocorticia populi</name>
    <dbReference type="NCBI Taxonomy" id="2175228"/>
    <lineage>
        <taxon>Bacteria</taxon>
        <taxon>Bacillati</taxon>
        <taxon>Actinomycetota</taxon>
        <taxon>Actinomycetes</taxon>
        <taxon>Actinomycetales</taxon>
        <taxon>Actinomycetaceae</taxon>
        <taxon>Ancrocorticia</taxon>
    </lineage>
</organism>
<proteinExistence type="predicted"/>
<dbReference type="Pfam" id="PF00583">
    <property type="entry name" value="Acetyltransf_1"/>
    <property type="match status" value="1"/>
</dbReference>
<evidence type="ECO:0000259" key="1">
    <source>
        <dbReference type="PROSITE" id="PS51186"/>
    </source>
</evidence>
<protein>
    <recommendedName>
        <fullName evidence="1">N-acetyltransferase domain-containing protein</fullName>
    </recommendedName>
</protein>
<dbReference type="SUPFAM" id="SSF55729">
    <property type="entry name" value="Acyl-CoA N-acyltransferases (Nat)"/>
    <property type="match status" value="1"/>
</dbReference>
<dbReference type="Proteomes" id="UP000245283">
    <property type="component" value="Unassembled WGS sequence"/>
</dbReference>
<dbReference type="PROSITE" id="PS51186">
    <property type="entry name" value="GNAT"/>
    <property type="match status" value="1"/>
</dbReference>
<dbReference type="Gene3D" id="3.40.630.30">
    <property type="match status" value="1"/>
</dbReference>
<dbReference type="InterPro" id="IPR016181">
    <property type="entry name" value="Acyl_CoA_acyltransferase"/>
</dbReference>
<dbReference type="GO" id="GO:0016747">
    <property type="term" value="F:acyltransferase activity, transferring groups other than amino-acyl groups"/>
    <property type="evidence" value="ECO:0007669"/>
    <property type="project" value="InterPro"/>
</dbReference>
<feature type="domain" description="N-acetyltransferase" evidence="1">
    <location>
        <begin position="4"/>
        <end position="155"/>
    </location>
</feature>
<accession>A0A2V1KAX0</accession>
<dbReference type="EMBL" id="QETB01000004">
    <property type="protein sequence ID" value="PWF26101.1"/>
    <property type="molecule type" value="Genomic_DNA"/>
</dbReference>
<dbReference type="AlphaFoldDB" id="A0A2V1KAX0"/>
<keyword evidence="3" id="KW-1185">Reference proteome</keyword>
<evidence type="ECO:0000313" key="2">
    <source>
        <dbReference type="EMBL" id="PWF26101.1"/>
    </source>
</evidence>